<reference evidence="1" key="1">
    <citation type="submission" date="2018-02" db="EMBL/GenBank/DDBJ databases">
        <title>Rhizophora mucronata_Transcriptome.</title>
        <authorList>
            <person name="Meera S.P."/>
            <person name="Sreeshan A."/>
            <person name="Augustine A."/>
        </authorList>
    </citation>
    <scope>NUCLEOTIDE SEQUENCE</scope>
    <source>
        <tissue evidence="1">Leaf</tissue>
    </source>
</reference>
<protein>
    <submittedName>
        <fullName evidence="1">Uncharacterized protein</fullName>
    </submittedName>
</protein>
<accession>A0A2P2QAF2</accession>
<proteinExistence type="predicted"/>
<sequence length="34" mass="4064">MHTCKRKINQGCLSLVLWKKRIERAFDGELCISW</sequence>
<dbReference type="EMBL" id="GGEC01083494">
    <property type="protein sequence ID" value="MBX63978.1"/>
    <property type="molecule type" value="Transcribed_RNA"/>
</dbReference>
<organism evidence="1">
    <name type="scientific">Rhizophora mucronata</name>
    <name type="common">Asiatic mangrove</name>
    <dbReference type="NCBI Taxonomy" id="61149"/>
    <lineage>
        <taxon>Eukaryota</taxon>
        <taxon>Viridiplantae</taxon>
        <taxon>Streptophyta</taxon>
        <taxon>Embryophyta</taxon>
        <taxon>Tracheophyta</taxon>
        <taxon>Spermatophyta</taxon>
        <taxon>Magnoliopsida</taxon>
        <taxon>eudicotyledons</taxon>
        <taxon>Gunneridae</taxon>
        <taxon>Pentapetalae</taxon>
        <taxon>rosids</taxon>
        <taxon>fabids</taxon>
        <taxon>Malpighiales</taxon>
        <taxon>Rhizophoraceae</taxon>
        <taxon>Rhizophora</taxon>
    </lineage>
</organism>
<evidence type="ECO:0000313" key="1">
    <source>
        <dbReference type="EMBL" id="MBX63978.1"/>
    </source>
</evidence>
<dbReference type="AlphaFoldDB" id="A0A2P2QAF2"/>
<name>A0A2P2QAF2_RHIMU</name>